<dbReference type="AlphaFoldDB" id="A0A832ZAF5"/>
<dbReference type="Pfam" id="PF09888">
    <property type="entry name" value="DUF2115"/>
    <property type="match status" value="1"/>
</dbReference>
<evidence type="ECO:0000256" key="1">
    <source>
        <dbReference type="HAMAP-Rule" id="MF_00763"/>
    </source>
</evidence>
<comment type="similarity">
    <text evidence="1">Belongs to the UPF0305 family.</text>
</comment>
<name>A0A832ZAF5_9EURY</name>
<gene>
    <name evidence="2" type="ORF">EYH15_00365</name>
    <name evidence="3" type="ORF">EYH21_04510</name>
</gene>
<dbReference type="HAMAP" id="MF_00763">
    <property type="entry name" value="UPF0305"/>
    <property type="match status" value="1"/>
</dbReference>
<protein>
    <recommendedName>
        <fullName evidence="1">UPF0305 protein EYH15_00365</fullName>
    </recommendedName>
</protein>
<dbReference type="PIRSF" id="PIRSF004959">
    <property type="entry name" value="UCP004959"/>
    <property type="match status" value="1"/>
</dbReference>
<dbReference type="InterPro" id="IPR019215">
    <property type="entry name" value="DUF2115"/>
</dbReference>
<comment type="caution">
    <text evidence="2">The sequence shown here is derived from an EMBL/GenBank/DDBJ whole genome shotgun (WGS) entry which is preliminary data.</text>
</comment>
<evidence type="ECO:0000313" key="3">
    <source>
        <dbReference type="EMBL" id="HIP91541.1"/>
    </source>
</evidence>
<dbReference type="NCBIfam" id="NF002176">
    <property type="entry name" value="PRK01022.1-4"/>
    <property type="match status" value="1"/>
</dbReference>
<dbReference type="Proteomes" id="UP000643554">
    <property type="component" value="Unassembled WGS sequence"/>
</dbReference>
<dbReference type="Proteomes" id="UP000618343">
    <property type="component" value="Unassembled WGS sequence"/>
</dbReference>
<sequence>MRSRELFRKLKEMAKDFNIQDLINVRIFLEEDMKYLPEEYREHYLRNQIMYFINTLKEIKKKKVEDIEDYPIDEKKLKDLFKRIENFKRGVKGEDSFIKLSKIVVPYLIFMERKPLHPLGTRFPGGKGIVRRGNEYYCPAKSKQRNEYSLCEFCVCKGL</sequence>
<evidence type="ECO:0000313" key="4">
    <source>
        <dbReference type="Proteomes" id="UP000643554"/>
    </source>
</evidence>
<organism evidence="2 4">
    <name type="scientific">Methanothermococcus okinawensis</name>
    <dbReference type="NCBI Taxonomy" id="155863"/>
    <lineage>
        <taxon>Archaea</taxon>
        <taxon>Methanobacteriati</taxon>
        <taxon>Methanobacteriota</taxon>
        <taxon>Methanomada group</taxon>
        <taxon>Methanococci</taxon>
        <taxon>Methanococcales</taxon>
        <taxon>Methanococcaceae</taxon>
        <taxon>Methanothermococcus</taxon>
    </lineage>
</organism>
<reference evidence="2" key="1">
    <citation type="journal article" date="2020" name="ISME J.">
        <title>Gammaproteobacteria mediating utilization of methyl-, sulfur- and petroleum organic compounds in deep ocean hydrothermal plumes.</title>
        <authorList>
            <person name="Zhou Z."/>
            <person name="Liu Y."/>
            <person name="Pan J."/>
            <person name="Cron B.R."/>
            <person name="Toner B.M."/>
            <person name="Anantharaman K."/>
            <person name="Breier J.A."/>
            <person name="Dick G.J."/>
            <person name="Li M."/>
        </authorList>
    </citation>
    <scope>NUCLEOTIDE SEQUENCE</scope>
    <source>
        <strain evidence="2">SZUA-1453</strain>
        <strain evidence="3">SZUA-1471</strain>
    </source>
</reference>
<dbReference type="EMBL" id="DQUO01000052">
    <property type="protein sequence ID" value="HIP91541.1"/>
    <property type="molecule type" value="Genomic_DNA"/>
</dbReference>
<dbReference type="EMBL" id="DQUI01000014">
    <property type="protein sequence ID" value="HIP83940.1"/>
    <property type="molecule type" value="Genomic_DNA"/>
</dbReference>
<proteinExistence type="inferred from homology"/>
<accession>A0A832ZAF5</accession>
<evidence type="ECO:0000313" key="2">
    <source>
        <dbReference type="EMBL" id="HIP83940.1"/>
    </source>
</evidence>